<evidence type="ECO:0000313" key="2">
    <source>
        <dbReference type="Proteomes" id="UP001060566"/>
    </source>
</evidence>
<protein>
    <recommendedName>
        <fullName evidence="3">Nitroreductase domain-containing protein</fullName>
    </recommendedName>
</protein>
<dbReference type="RefSeq" id="WP_264462877.1">
    <property type="nucleotide sequence ID" value="NZ_JAOXJG010000026.1"/>
</dbReference>
<proteinExistence type="predicted"/>
<accession>A0ABT3EYR0</accession>
<dbReference type="EMBL" id="JAOXJG010000026">
    <property type="protein sequence ID" value="MCW1241972.1"/>
    <property type="molecule type" value="Genomic_DNA"/>
</dbReference>
<evidence type="ECO:0000313" key="1">
    <source>
        <dbReference type="EMBL" id="MCW1241972.1"/>
    </source>
</evidence>
<reference evidence="1" key="1">
    <citation type="submission" date="2022-10" db="EMBL/GenBank/DDBJ databases">
        <title>De novo draft assembly of the Pseudomonas pretiosus genome isolated from the plants rhizorohere.</title>
        <authorList>
            <person name="Robas M."/>
            <person name="Fernandez V.M."/>
            <person name="Provanza A."/>
            <person name="Jimenez P.A."/>
        </authorList>
    </citation>
    <scope>NUCLEOTIDE SEQUENCE</scope>
    <source>
        <strain evidence="1">SAICEU11T</strain>
    </source>
</reference>
<evidence type="ECO:0008006" key="3">
    <source>
        <dbReference type="Google" id="ProtNLM"/>
    </source>
</evidence>
<organism evidence="1 2">
    <name type="scientific">Bacillus pretiosus</name>
    <dbReference type="NCBI Taxonomy" id="2983392"/>
    <lineage>
        <taxon>Bacteria</taxon>
        <taxon>Bacillati</taxon>
        <taxon>Bacillota</taxon>
        <taxon>Bacilli</taxon>
        <taxon>Bacillales</taxon>
        <taxon>Bacillaceae</taxon>
        <taxon>Bacillus</taxon>
    </lineage>
</organism>
<dbReference type="Proteomes" id="UP001060566">
    <property type="component" value="Unassembled WGS sequence"/>
</dbReference>
<dbReference type="GeneID" id="301200833"/>
<comment type="caution">
    <text evidence="1">The sequence shown here is derived from an EMBL/GenBank/DDBJ whole genome shotgun (WGS) entry which is preliminary data.</text>
</comment>
<keyword evidence="2" id="KW-1185">Reference proteome</keyword>
<name>A0ABT3EYR0_9BACI</name>
<sequence>MELTKGYSEKLFTLTIEQGIEPKYFAICDYGVTGVAAIIVATDDQAAERFYDNVIGSDSPLCQKFGCTAMEVGLDNAMRARGVGVKTYDAFGLQEVSK</sequence>
<gene>
    <name evidence="1" type="ORF">NGM45_23380</name>
</gene>